<evidence type="ECO:0000256" key="1">
    <source>
        <dbReference type="ARBA" id="ARBA00007074"/>
    </source>
</evidence>
<evidence type="ECO:0000259" key="8">
    <source>
        <dbReference type="PROSITE" id="PS51935"/>
    </source>
</evidence>
<dbReference type="Proteomes" id="UP000233556">
    <property type="component" value="Unassembled WGS sequence"/>
</dbReference>
<keyword evidence="5" id="KW-0788">Thiol protease</keyword>
<dbReference type="PROSITE" id="PS51935">
    <property type="entry name" value="NLPC_P60"/>
    <property type="match status" value="1"/>
</dbReference>
<dbReference type="InterPro" id="IPR000064">
    <property type="entry name" value="NLP_P60_dom"/>
</dbReference>
<dbReference type="InterPro" id="IPR051929">
    <property type="entry name" value="VirAsm_ModProt"/>
</dbReference>
<keyword evidence="2" id="KW-0645">Protease</keyword>
<dbReference type="CDD" id="cd08073">
    <property type="entry name" value="MPN_NLPC_P60"/>
    <property type="match status" value="1"/>
</dbReference>
<evidence type="ECO:0000256" key="6">
    <source>
        <dbReference type="ARBA" id="ARBA00022833"/>
    </source>
</evidence>
<evidence type="ECO:0000256" key="2">
    <source>
        <dbReference type="ARBA" id="ARBA00022670"/>
    </source>
</evidence>
<evidence type="ECO:0000256" key="7">
    <source>
        <dbReference type="ARBA" id="ARBA00023049"/>
    </source>
</evidence>
<evidence type="ECO:0000256" key="4">
    <source>
        <dbReference type="ARBA" id="ARBA00022801"/>
    </source>
</evidence>
<dbReference type="OrthoDB" id="10388385at2759"/>
<keyword evidence="3" id="KW-0479">Metal-binding</keyword>
<evidence type="ECO:0000256" key="3">
    <source>
        <dbReference type="ARBA" id="ARBA00022723"/>
    </source>
</evidence>
<dbReference type="GO" id="GO:0051536">
    <property type="term" value="F:iron-sulfur cluster binding"/>
    <property type="evidence" value="ECO:0007669"/>
    <property type="project" value="InterPro"/>
</dbReference>
<dbReference type="SUPFAM" id="SSF54001">
    <property type="entry name" value="Cysteine proteinases"/>
    <property type="match status" value="1"/>
</dbReference>
<sequence length="483" mass="53539">MNLILQIQKLEPGSEIMLFELDGSEFGADVLRFHGHAIPHTPQELAAAGANADQLPAKSIWWQGQEYAAWPVQISGIEANGDGTAVRPKFSAGNVSGRLTALCLAFDDLANFQLTIRETLAEFLDAENFPDGNPDADPTQESISIWYIDQKTGEDNQVVEWELASPGDVGNEAIGRQMTTLCHWCMTGGYRGPDCGYTGPYFDIDDNPTDDPAKDQCAGLYRSCNKRWGQGNQLPFGGFPAAHAAEEYPREACGLVVGAGRRQQYVRCRNTASQPREEFRLHPEDYAAAEDLGEVVAIVHSHPDATSRPSPHDLAMCEASGLPWHILSWPEGDLRTIAPQSNIPLLGRPFVHGAWDCWQVCADWYQREWGLEFERFAREDGWWEQADGPSLYEQHFQAAGFCPVDQPRRGDMIVFEVGRTQHPNHAGIYLGTDAALPGEDSKVFGAGPFLLHHLYGKPSEIIVYGGNWAERARLVLRHRQAGE</sequence>
<dbReference type="Pfam" id="PF05100">
    <property type="entry name" value="Phage_tail_L"/>
    <property type="match status" value="1"/>
</dbReference>
<accession>A0A2I0SYV0</accession>
<dbReference type="GO" id="GO:0006508">
    <property type="term" value="P:proteolysis"/>
    <property type="evidence" value="ECO:0007669"/>
    <property type="project" value="UniProtKB-KW"/>
</dbReference>
<dbReference type="GO" id="GO:0046718">
    <property type="term" value="P:symbiont entry into host cell"/>
    <property type="evidence" value="ECO:0007669"/>
    <property type="project" value="InterPro"/>
</dbReference>
<organism evidence="9 10">
    <name type="scientific">Limosa lapponica baueri</name>
    <dbReference type="NCBI Taxonomy" id="1758121"/>
    <lineage>
        <taxon>Eukaryota</taxon>
        <taxon>Metazoa</taxon>
        <taxon>Chordata</taxon>
        <taxon>Craniata</taxon>
        <taxon>Vertebrata</taxon>
        <taxon>Euteleostomi</taxon>
        <taxon>Archelosauria</taxon>
        <taxon>Archosauria</taxon>
        <taxon>Dinosauria</taxon>
        <taxon>Saurischia</taxon>
        <taxon>Theropoda</taxon>
        <taxon>Coelurosauria</taxon>
        <taxon>Aves</taxon>
        <taxon>Neognathae</taxon>
        <taxon>Neoaves</taxon>
        <taxon>Charadriiformes</taxon>
        <taxon>Scolopacidae</taxon>
        <taxon>Limosa</taxon>
    </lineage>
</organism>
<dbReference type="PANTHER" id="PTHR34858">
    <property type="entry name" value="CYSO-CYSTEINE PEPTIDASE"/>
    <property type="match status" value="1"/>
</dbReference>
<dbReference type="NCBIfam" id="TIGR01600">
    <property type="entry name" value="phage_tail_L"/>
    <property type="match status" value="1"/>
</dbReference>
<dbReference type="Gene3D" id="3.40.140.10">
    <property type="entry name" value="Cytidine Deaminase, domain 2"/>
    <property type="match status" value="1"/>
</dbReference>
<dbReference type="Gene3D" id="3.90.1720.10">
    <property type="entry name" value="endopeptidase domain like (from Nostoc punctiforme)"/>
    <property type="match status" value="1"/>
</dbReference>
<dbReference type="InterPro" id="IPR000555">
    <property type="entry name" value="JAMM/MPN+_dom"/>
</dbReference>
<dbReference type="InterPro" id="IPR038765">
    <property type="entry name" value="Papain-like_cys_pep_sf"/>
</dbReference>
<dbReference type="Pfam" id="PF00877">
    <property type="entry name" value="NLPC_P60"/>
    <property type="match status" value="1"/>
</dbReference>
<name>A0A2I0SYV0_LIMLA</name>
<dbReference type="SUPFAM" id="SSF102712">
    <property type="entry name" value="JAB1/MPN domain"/>
    <property type="match status" value="1"/>
</dbReference>
<protein>
    <submittedName>
        <fullName evidence="9">Hydrolase nlp p60</fullName>
    </submittedName>
</protein>
<dbReference type="InterPro" id="IPR006487">
    <property type="entry name" value="Phage_lambda_L"/>
</dbReference>
<keyword evidence="6" id="KW-0862">Zinc</keyword>
<dbReference type="GO" id="GO:0008235">
    <property type="term" value="F:metalloexopeptidase activity"/>
    <property type="evidence" value="ECO:0007669"/>
    <property type="project" value="TreeGrafter"/>
</dbReference>
<evidence type="ECO:0000313" key="10">
    <source>
        <dbReference type="Proteomes" id="UP000233556"/>
    </source>
</evidence>
<dbReference type="EMBL" id="KZ537947">
    <property type="protein sequence ID" value="PKU26704.1"/>
    <property type="molecule type" value="Genomic_DNA"/>
</dbReference>
<reference evidence="10" key="1">
    <citation type="submission" date="2017-11" db="EMBL/GenBank/DDBJ databases">
        <authorList>
            <person name="Lima N.C."/>
            <person name="Parody-Merino A.M."/>
            <person name="Battley P.F."/>
            <person name="Fidler A.E."/>
            <person name="Prosdocimi F."/>
        </authorList>
    </citation>
    <scope>NUCLEOTIDE SEQUENCE [LARGE SCALE GENOMIC DNA]</scope>
</reference>
<feature type="domain" description="NlpC/P60" evidence="8">
    <location>
        <begin position="327"/>
        <end position="467"/>
    </location>
</feature>
<keyword evidence="4 9" id="KW-0378">Hydrolase</keyword>
<evidence type="ECO:0000313" key="9">
    <source>
        <dbReference type="EMBL" id="PKU26704.1"/>
    </source>
</evidence>
<dbReference type="GO" id="GO:0008234">
    <property type="term" value="F:cysteine-type peptidase activity"/>
    <property type="evidence" value="ECO:0007669"/>
    <property type="project" value="UniProtKB-KW"/>
</dbReference>
<dbReference type="GO" id="GO:0008270">
    <property type="term" value="F:zinc ion binding"/>
    <property type="evidence" value="ECO:0007669"/>
    <property type="project" value="TreeGrafter"/>
</dbReference>
<keyword evidence="7" id="KW-0482">Metalloprotease</keyword>
<keyword evidence="10" id="KW-1185">Reference proteome</keyword>
<dbReference type="AlphaFoldDB" id="A0A2I0SYV0"/>
<dbReference type="SMART" id="SM00232">
    <property type="entry name" value="JAB_MPN"/>
    <property type="match status" value="1"/>
</dbReference>
<gene>
    <name evidence="9" type="ORF">llap_23002</name>
</gene>
<evidence type="ECO:0000256" key="5">
    <source>
        <dbReference type="ARBA" id="ARBA00022807"/>
    </source>
</evidence>
<comment type="similarity">
    <text evidence="1">Belongs to the peptidase C40 family.</text>
</comment>
<proteinExistence type="inferred from homology"/>
<reference evidence="10" key="2">
    <citation type="submission" date="2017-12" db="EMBL/GenBank/DDBJ databases">
        <title>Genome sequence of the Bar-tailed Godwit (Limosa lapponica baueri).</title>
        <authorList>
            <person name="Lima N.C.B."/>
            <person name="Parody-Merino A.M."/>
            <person name="Battley P.F."/>
            <person name="Fidler A.E."/>
            <person name="Prosdocimi F."/>
        </authorList>
    </citation>
    <scope>NUCLEOTIDE SEQUENCE [LARGE SCALE GENOMIC DNA]</scope>
</reference>
<dbReference type="PANTHER" id="PTHR34858:SF1">
    <property type="entry name" value="CYSO-CYSTEINE PEPTIDASE"/>
    <property type="match status" value="1"/>
</dbReference>